<reference evidence="9" key="1">
    <citation type="submission" date="2021-01" db="EMBL/GenBank/DDBJ databases">
        <authorList>
            <consortium name="Aspergillus puulaauensis MK2 genome sequencing consortium"/>
            <person name="Kazuki M."/>
            <person name="Futagami T."/>
        </authorList>
    </citation>
    <scope>NUCLEOTIDE SEQUENCE</scope>
    <source>
        <strain evidence="9">MK2</strain>
    </source>
</reference>
<dbReference type="PANTHER" id="PTHR23501">
    <property type="entry name" value="MAJOR FACILITATOR SUPERFAMILY"/>
    <property type="match status" value="1"/>
</dbReference>
<dbReference type="InterPro" id="IPR020846">
    <property type="entry name" value="MFS_dom"/>
</dbReference>
<evidence type="ECO:0000256" key="4">
    <source>
        <dbReference type="ARBA" id="ARBA00022989"/>
    </source>
</evidence>
<keyword evidence="4 7" id="KW-1133">Transmembrane helix</keyword>
<comment type="subcellular location">
    <subcellularLocation>
        <location evidence="1">Membrane</location>
        <topology evidence="1">Multi-pass membrane protein</topology>
    </subcellularLocation>
</comment>
<dbReference type="GO" id="GO:0005886">
    <property type="term" value="C:plasma membrane"/>
    <property type="evidence" value="ECO:0007669"/>
    <property type="project" value="TreeGrafter"/>
</dbReference>
<organism evidence="9 10">
    <name type="scientific">Aspergillus puulaauensis</name>
    <dbReference type="NCBI Taxonomy" id="1220207"/>
    <lineage>
        <taxon>Eukaryota</taxon>
        <taxon>Fungi</taxon>
        <taxon>Dikarya</taxon>
        <taxon>Ascomycota</taxon>
        <taxon>Pezizomycotina</taxon>
        <taxon>Eurotiomycetes</taxon>
        <taxon>Eurotiomycetidae</taxon>
        <taxon>Eurotiales</taxon>
        <taxon>Aspergillaceae</taxon>
        <taxon>Aspergillus</taxon>
    </lineage>
</organism>
<evidence type="ECO:0000256" key="6">
    <source>
        <dbReference type="SAM" id="MobiDB-lite"/>
    </source>
</evidence>
<feature type="transmembrane region" description="Helical" evidence="7">
    <location>
        <begin position="273"/>
        <end position="293"/>
    </location>
</feature>
<feature type="transmembrane region" description="Helical" evidence="7">
    <location>
        <begin position="200"/>
        <end position="220"/>
    </location>
</feature>
<keyword evidence="5 7" id="KW-0472">Membrane</keyword>
<evidence type="ECO:0000256" key="2">
    <source>
        <dbReference type="ARBA" id="ARBA00022448"/>
    </source>
</evidence>
<name>A0A7R7XUJ7_9EURO</name>
<feature type="compositionally biased region" description="Polar residues" evidence="6">
    <location>
        <begin position="1"/>
        <end position="14"/>
    </location>
</feature>
<dbReference type="InterPro" id="IPR036259">
    <property type="entry name" value="MFS_trans_sf"/>
</dbReference>
<feature type="transmembrane region" description="Helical" evidence="7">
    <location>
        <begin position="435"/>
        <end position="457"/>
    </location>
</feature>
<keyword evidence="2" id="KW-0813">Transport</keyword>
<proteinExistence type="predicted"/>
<evidence type="ECO:0000313" key="9">
    <source>
        <dbReference type="EMBL" id="BCS27997.1"/>
    </source>
</evidence>
<keyword evidence="3 7" id="KW-0812">Transmembrane</keyword>
<feature type="transmembrane region" description="Helical" evidence="7">
    <location>
        <begin position="240"/>
        <end position="261"/>
    </location>
</feature>
<dbReference type="GO" id="GO:0022857">
    <property type="term" value="F:transmembrane transporter activity"/>
    <property type="evidence" value="ECO:0007669"/>
    <property type="project" value="InterPro"/>
</dbReference>
<dbReference type="Gene3D" id="1.20.1250.20">
    <property type="entry name" value="MFS general substrate transporter like domains"/>
    <property type="match status" value="1"/>
</dbReference>
<feature type="transmembrane region" description="Helical" evidence="7">
    <location>
        <begin position="82"/>
        <end position="100"/>
    </location>
</feature>
<dbReference type="GeneID" id="64977994"/>
<dbReference type="KEGG" id="apuu:APUU_61045A"/>
<feature type="transmembrane region" description="Helical" evidence="7">
    <location>
        <begin position="44"/>
        <end position="70"/>
    </location>
</feature>
<dbReference type="RefSeq" id="XP_041560183.1">
    <property type="nucleotide sequence ID" value="XM_041694343.1"/>
</dbReference>
<dbReference type="PANTHER" id="PTHR23501:SF177">
    <property type="entry name" value="MAJOR FACILITATOR SUPERFAMILY (MFS) PROFILE DOMAIN-CONTAINING PROTEIN-RELATED"/>
    <property type="match status" value="1"/>
</dbReference>
<feature type="transmembrane region" description="Helical" evidence="7">
    <location>
        <begin position="137"/>
        <end position="162"/>
    </location>
</feature>
<evidence type="ECO:0000313" key="10">
    <source>
        <dbReference type="Proteomes" id="UP000654913"/>
    </source>
</evidence>
<evidence type="ECO:0000256" key="5">
    <source>
        <dbReference type="ARBA" id="ARBA00023136"/>
    </source>
</evidence>
<gene>
    <name evidence="9" type="ORF">APUU_61045A</name>
</gene>
<dbReference type="FunFam" id="1.20.1720.10:FF:000012">
    <property type="entry name" value="MFS toxin efflux pump (AflT)"/>
    <property type="match status" value="1"/>
</dbReference>
<feature type="transmembrane region" description="Helical" evidence="7">
    <location>
        <begin position="373"/>
        <end position="393"/>
    </location>
</feature>
<evidence type="ECO:0000256" key="1">
    <source>
        <dbReference type="ARBA" id="ARBA00004141"/>
    </source>
</evidence>
<feature type="domain" description="Major facilitator superfamily (MFS) profile" evidence="8">
    <location>
        <begin position="47"/>
        <end position="545"/>
    </location>
</feature>
<dbReference type="InterPro" id="IPR011701">
    <property type="entry name" value="MFS"/>
</dbReference>
<feature type="transmembrane region" description="Helical" evidence="7">
    <location>
        <begin position="405"/>
        <end position="423"/>
    </location>
</feature>
<evidence type="ECO:0000256" key="7">
    <source>
        <dbReference type="SAM" id="Phobius"/>
    </source>
</evidence>
<dbReference type="Gene3D" id="1.20.1720.10">
    <property type="entry name" value="Multidrug resistance protein D"/>
    <property type="match status" value="1"/>
</dbReference>
<reference evidence="9" key="2">
    <citation type="submission" date="2021-02" db="EMBL/GenBank/DDBJ databases">
        <title>Aspergillus puulaauensis MK2 genome sequence.</title>
        <authorList>
            <person name="Futagami T."/>
            <person name="Mori K."/>
            <person name="Kadooka C."/>
            <person name="Tanaka T."/>
        </authorList>
    </citation>
    <scope>NUCLEOTIDE SEQUENCE</scope>
    <source>
        <strain evidence="9">MK2</strain>
    </source>
</reference>
<sequence>MTASQSNEDSNFALNSEKHGESLQADGTPVESSKKDEYPRGVSLIMIVATLVLSMFMVALDMTIVATAIPRITDEFGSLDQVGWYGSAFFLTLATFQSTWGKLYKYSDLKIAFLASGVIFEIGSLICGVAPNSEALIIGRAIAGWGAAGMVGGCYTIIAFIAPPTKAPAYTGLIGTSYGTASVIGPLLGGAFTDGPSWRWCFYINLPIGGVALGIITLFFRPPAHAKPVQAPWKERLLHLDLPGATLLIGGLVCFLLDMQWGGTTKAWNTPHVVGTLVGWCLLTIAFVVVQWLQGEKASLVPRIIKGRIVAGVSMFVFFQSGANFLFTYYIPVYFQAIMGMSAARSGIVNLPFIVLSSAFAAIAGIAITRVGYFTAFLAFGSAIFAVGAGLIYTLDIGSPSSKYLGYQVILGLGQGLAIQIPVITGQAFSESTDVAAVTAIVLFFQMMGGTVCVSSAQSVFANRLLAALSTHAPSVRPEEVLAIGAPELKSHFPADILPGILESYMVGLKAAFALGTALAGCAFLCAWVAPIKSIRHRAVANTAV</sequence>
<feature type="transmembrane region" description="Helical" evidence="7">
    <location>
        <begin position="305"/>
        <end position="327"/>
    </location>
</feature>
<accession>A0A7R7XUJ7</accession>
<keyword evidence="10" id="KW-1185">Reference proteome</keyword>
<evidence type="ECO:0000259" key="8">
    <source>
        <dbReference type="PROSITE" id="PS50850"/>
    </source>
</evidence>
<evidence type="ECO:0000256" key="3">
    <source>
        <dbReference type="ARBA" id="ARBA00022692"/>
    </source>
</evidence>
<dbReference type="SUPFAM" id="SSF103473">
    <property type="entry name" value="MFS general substrate transporter"/>
    <property type="match status" value="1"/>
</dbReference>
<protein>
    <recommendedName>
        <fullName evidence="8">Major facilitator superfamily (MFS) profile domain-containing protein</fullName>
    </recommendedName>
</protein>
<feature type="transmembrane region" description="Helical" evidence="7">
    <location>
        <begin position="347"/>
        <end position="366"/>
    </location>
</feature>
<dbReference type="Pfam" id="PF07690">
    <property type="entry name" value="MFS_1"/>
    <property type="match status" value="1"/>
</dbReference>
<dbReference type="OrthoDB" id="10021397at2759"/>
<dbReference type="AlphaFoldDB" id="A0A7R7XUJ7"/>
<dbReference type="PROSITE" id="PS50850">
    <property type="entry name" value="MFS"/>
    <property type="match status" value="1"/>
</dbReference>
<dbReference type="CDD" id="cd17502">
    <property type="entry name" value="MFS_Azr1_MDR_like"/>
    <property type="match status" value="1"/>
</dbReference>
<feature type="transmembrane region" description="Helical" evidence="7">
    <location>
        <begin position="112"/>
        <end position="131"/>
    </location>
</feature>
<feature type="transmembrane region" description="Helical" evidence="7">
    <location>
        <begin position="511"/>
        <end position="530"/>
    </location>
</feature>
<feature type="transmembrane region" description="Helical" evidence="7">
    <location>
        <begin position="169"/>
        <end position="188"/>
    </location>
</feature>
<feature type="region of interest" description="Disordered" evidence="6">
    <location>
        <begin position="1"/>
        <end position="36"/>
    </location>
</feature>
<dbReference type="Proteomes" id="UP000654913">
    <property type="component" value="Chromosome 6"/>
</dbReference>
<dbReference type="EMBL" id="AP024448">
    <property type="protein sequence ID" value="BCS27997.1"/>
    <property type="molecule type" value="Genomic_DNA"/>
</dbReference>